<dbReference type="Proteomes" id="UP001153069">
    <property type="component" value="Unassembled WGS sequence"/>
</dbReference>
<protein>
    <submittedName>
        <fullName evidence="1">Uncharacterized protein</fullName>
    </submittedName>
</protein>
<organism evidence="1 2">
    <name type="scientific">Seminavis robusta</name>
    <dbReference type="NCBI Taxonomy" id="568900"/>
    <lineage>
        <taxon>Eukaryota</taxon>
        <taxon>Sar</taxon>
        <taxon>Stramenopiles</taxon>
        <taxon>Ochrophyta</taxon>
        <taxon>Bacillariophyta</taxon>
        <taxon>Bacillariophyceae</taxon>
        <taxon>Bacillariophycidae</taxon>
        <taxon>Naviculales</taxon>
        <taxon>Naviculaceae</taxon>
        <taxon>Seminavis</taxon>
    </lineage>
</organism>
<dbReference type="EMBL" id="CAICTM010000532">
    <property type="protein sequence ID" value="CAB9512377.1"/>
    <property type="molecule type" value="Genomic_DNA"/>
</dbReference>
<sequence>MNTFANNTMSPASAPALLRSVSGDESELPPLMIVVQPSIKQTRTMRSLPDRVQNHSYTSCPAGPSASSSFGPEAVESTADLISMYRQVWQNQVSPLSTDMSTKRQQSDYCFDNDEEEDDDDDMSVFSLASSFSMDDQHLFSEIDSIEVRRKQVAITPRQTTESDPIMIVDDFDSVSSVDTMYSFDGDLTSKKADRCI</sequence>
<dbReference type="AlphaFoldDB" id="A0A9N8E0S6"/>
<comment type="caution">
    <text evidence="1">The sequence shown here is derived from an EMBL/GenBank/DDBJ whole genome shotgun (WGS) entry which is preliminary data.</text>
</comment>
<gene>
    <name evidence="1" type="ORF">SEMRO_533_G161620.1</name>
</gene>
<proteinExistence type="predicted"/>
<evidence type="ECO:0000313" key="2">
    <source>
        <dbReference type="Proteomes" id="UP001153069"/>
    </source>
</evidence>
<evidence type="ECO:0000313" key="1">
    <source>
        <dbReference type="EMBL" id="CAB9512377.1"/>
    </source>
</evidence>
<name>A0A9N8E0S6_9STRA</name>
<keyword evidence="2" id="KW-1185">Reference proteome</keyword>
<accession>A0A9N8E0S6</accession>
<reference evidence="1" key="1">
    <citation type="submission" date="2020-06" db="EMBL/GenBank/DDBJ databases">
        <authorList>
            <consortium name="Plant Systems Biology data submission"/>
        </authorList>
    </citation>
    <scope>NUCLEOTIDE SEQUENCE</scope>
    <source>
        <strain evidence="1">D6</strain>
    </source>
</reference>